<dbReference type="Proteomes" id="UP000273001">
    <property type="component" value="Chromosome"/>
</dbReference>
<protein>
    <submittedName>
        <fullName evidence="4">DNA-binding protein</fullName>
    </submittedName>
</protein>
<dbReference type="EMBL" id="CP032514">
    <property type="protein sequence ID" value="AYD89874.1"/>
    <property type="molecule type" value="Genomic_DNA"/>
</dbReference>
<feature type="transmembrane region" description="Helical" evidence="2">
    <location>
        <begin position="255"/>
        <end position="283"/>
    </location>
</feature>
<dbReference type="GO" id="GO:0003677">
    <property type="term" value="F:DNA binding"/>
    <property type="evidence" value="ECO:0007669"/>
    <property type="project" value="UniProtKB-KW"/>
</dbReference>
<organism evidence="4 5">
    <name type="scientific">Actinomyces lilanjuaniae</name>
    <dbReference type="NCBI Taxonomy" id="2321394"/>
    <lineage>
        <taxon>Bacteria</taxon>
        <taxon>Bacillati</taxon>
        <taxon>Actinomycetota</taxon>
        <taxon>Actinomycetes</taxon>
        <taxon>Actinomycetales</taxon>
        <taxon>Actinomycetaceae</taxon>
        <taxon>Actinomyces</taxon>
    </lineage>
</organism>
<feature type="region of interest" description="Disordered" evidence="1">
    <location>
        <begin position="573"/>
        <end position="616"/>
    </location>
</feature>
<feature type="transmembrane region" description="Helical" evidence="2">
    <location>
        <begin position="371"/>
        <end position="391"/>
    </location>
</feature>
<proteinExistence type="predicted"/>
<keyword evidence="2" id="KW-1133">Transmembrane helix</keyword>
<evidence type="ECO:0000256" key="2">
    <source>
        <dbReference type="SAM" id="Phobius"/>
    </source>
</evidence>
<keyword evidence="4" id="KW-0238">DNA-binding</keyword>
<feature type="transmembrane region" description="Helical" evidence="2">
    <location>
        <begin position="397"/>
        <end position="420"/>
    </location>
</feature>
<dbReference type="PANTHER" id="PTHR47704:SF1">
    <property type="entry name" value="POTASSIUM TRANSPORTER KIMA"/>
    <property type="match status" value="1"/>
</dbReference>
<keyword evidence="5" id="KW-1185">Reference proteome</keyword>
<dbReference type="InterPro" id="IPR053153">
    <property type="entry name" value="APC_K+_Transporter"/>
</dbReference>
<sequence length="616" mass="63900">MASSLGTWPGLVTAAALLTCHALALAVCTATAASYLAVTVPRLAPATVQVAAVGAAALGLAVLGADRQVGRGLSRLARVCVPAYAVVLGAVVVAGLAQDLTGSLGRADSAVLEVLPETGGQHGQQGLPSLAALLPVMGVLVSGSAVLTGVGPVFGGGCLRGDRPGSGPDGSRRGGRDTAQDTRRDTVSGLVLLATGAALVVVIVYLAGTVGARVVEDPAGQLLRDDLPVGEGYHQLPASVQVARAVFADAPLVPFLVVVTTVAVMLLVGATVLTRLPVLAAVLGRDHLLPHRMCQPGDRRVRLWCAAMAWLGAVVLLVVARGSVARLLPPYVLTTSVYLTLVQVGMMRHWSYGLARATDPRARQRMRRSRALNAAGAAATGTVLVGLLSTWPTRDAWIVLAVLALLAAVCLIMRVTSLYYRRVSAETSLNGLQDVEVLPAQVRAVVLASRFHQLTVRALTYARSTHPASVEVLTVDMGDGSAERLVETWEEAGVAVPLTVLGSPTLEVVPPVVSYIRSLRSDAPQDLVVVFLPEHLVSHWWERVLLSSTTTRLGAAMRRVPGVVVASVPWRLATPGQPGRGGPGGQGAAGGVEDVMDADVAARRASRRRRGQGGPG</sequence>
<feature type="region of interest" description="Disordered" evidence="1">
    <location>
        <begin position="158"/>
        <end position="182"/>
    </location>
</feature>
<keyword evidence="3" id="KW-0732">Signal</keyword>
<keyword evidence="2" id="KW-0812">Transmembrane</keyword>
<feature type="transmembrane region" description="Helical" evidence="2">
    <location>
        <begin position="76"/>
        <end position="97"/>
    </location>
</feature>
<keyword evidence="2" id="KW-0472">Membrane</keyword>
<feature type="transmembrane region" description="Helical" evidence="2">
    <location>
        <begin position="132"/>
        <end position="154"/>
    </location>
</feature>
<feature type="signal peptide" evidence="3">
    <location>
        <begin position="1"/>
        <end position="32"/>
    </location>
</feature>
<dbReference type="PANTHER" id="PTHR47704">
    <property type="entry name" value="POTASSIUM TRANSPORTER KIMA"/>
    <property type="match status" value="1"/>
</dbReference>
<evidence type="ECO:0000256" key="1">
    <source>
        <dbReference type="SAM" id="MobiDB-lite"/>
    </source>
</evidence>
<feature type="transmembrane region" description="Helical" evidence="2">
    <location>
        <begin position="330"/>
        <end position="350"/>
    </location>
</feature>
<feature type="transmembrane region" description="Helical" evidence="2">
    <location>
        <begin position="43"/>
        <end position="64"/>
    </location>
</feature>
<evidence type="ECO:0000256" key="3">
    <source>
        <dbReference type="SAM" id="SignalP"/>
    </source>
</evidence>
<feature type="compositionally biased region" description="Basic residues" evidence="1">
    <location>
        <begin position="604"/>
        <end position="616"/>
    </location>
</feature>
<gene>
    <name evidence="4" type="ORF">D5R93_07280</name>
</gene>
<name>A0ABM6Z400_9ACTO</name>
<feature type="compositionally biased region" description="Gly residues" evidence="1">
    <location>
        <begin position="578"/>
        <end position="590"/>
    </location>
</feature>
<evidence type="ECO:0000313" key="5">
    <source>
        <dbReference type="Proteomes" id="UP000273001"/>
    </source>
</evidence>
<feature type="compositionally biased region" description="Basic and acidic residues" evidence="1">
    <location>
        <begin position="170"/>
        <end position="182"/>
    </location>
</feature>
<evidence type="ECO:0000313" key="4">
    <source>
        <dbReference type="EMBL" id="AYD89874.1"/>
    </source>
</evidence>
<feature type="chain" id="PRO_5046372613" evidence="3">
    <location>
        <begin position="33"/>
        <end position="616"/>
    </location>
</feature>
<feature type="transmembrane region" description="Helical" evidence="2">
    <location>
        <begin position="303"/>
        <end position="324"/>
    </location>
</feature>
<reference evidence="4 5" key="1">
    <citation type="submission" date="2018-09" db="EMBL/GenBank/DDBJ databases">
        <authorList>
            <person name="Li J."/>
        </authorList>
    </citation>
    <scope>NUCLEOTIDE SEQUENCE [LARGE SCALE GENOMIC DNA]</scope>
    <source>
        <strain evidence="4 5">2129</strain>
    </source>
</reference>
<accession>A0ABM6Z400</accession>
<feature type="transmembrane region" description="Helical" evidence="2">
    <location>
        <begin position="190"/>
        <end position="208"/>
    </location>
</feature>